<evidence type="ECO:0000313" key="9">
    <source>
        <dbReference type="Proteomes" id="UP000301737"/>
    </source>
</evidence>
<protein>
    <recommendedName>
        <fullName evidence="5">Endoplasmic reticulum-Golgi intermediate compartment protein</fullName>
    </recommendedName>
</protein>
<dbReference type="Proteomes" id="UP000301737">
    <property type="component" value="Unassembled WGS sequence"/>
</dbReference>
<reference evidence="8 9" key="1">
    <citation type="submission" date="2019-01" db="EMBL/GenBank/DDBJ databases">
        <title>Draft Genome Sequencing of Zygosaccharomyces mellis Ca-7.</title>
        <authorList>
            <person name="Shiwa Y."/>
            <person name="Kanesaki Y."/>
            <person name="Ishige T."/>
            <person name="Mura K."/>
            <person name="Hori T."/>
            <person name="Tamura T."/>
        </authorList>
    </citation>
    <scope>NUCLEOTIDE SEQUENCE [LARGE SCALE GENOMIC DNA]</scope>
    <source>
        <strain evidence="8 9">Ca-7</strain>
    </source>
</reference>
<dbReference type="InterPro" id="IPR045888">
    <property type="entry name" value="Erv"/>
</dbReference>
<keyword evidence="3 5" id="KW-1133">Transmembrane helix</keyword>
<feature type="transmembrane region" description="Helical" evidence="5">
    <location>
        <begin position="300"/>
        <end position="327"/>
    </location>
</feature>
<evidence type="ECO:0000256" key="4">
    <source>
        <dbReference type="ARBA" id="ARBA00023136"/>
    </source>
</evidence>
<accession>A0A4C2E8F3</accession>
<feature type="transmembrane region" description="Helical" evidence="5">
    <location>
        <begin position="29"/>
        <end position="51"/>
    </location>
</feature>
<feature type="domain" description="Endoplasmic reticulum vesicle transporter N-terminal" evidence="7">
    <location>
        <begin position="4"/>
        <end position="92"/>
    </location>
</feature>
<dbReference type="GO" id="GO:0030134">
    <property type="term" value="C:COPII-coated ER to Golgi transport vesicle"/>
    <property type="evidence" value="ECO:0007669"/>
    <property type="project" value="TreeGrafter"/>
</dbReference>
<name>A0A4C2E8F3_9SACH</name>
<evidence type="ECO:0000256" key="2">
    <source>
        <dbReference type="ARBA" id="ARBA00022692"/>
    </source>
</evidence>
<keyword evidence="5" id="KW-0813">Transport</keyword>
<dbReference type="Pfam" id="PF13850">
    <property type="entry name" value="ERGIC_N"/>
    <property type="match status" value="1"/>
</dbReference>
<keyword evidence="2 5" id="KW-0812">Transmembrane</keyword>
<dbReference type="GO" id="GO:0006890">
    <property type="term" value="P:retrograde vesicle-mediated transport, Golgi to endoplasmic reticulum"/>
    <property type="evidence" value="ECO:0007669"/>
    <property type="project" value="TreeGrafter"/>
</dbReference>
<evidence type="ECO:0000259" key="6">
    <source>
        <dbReference type="Pfam" id="PF07970"/>
    </source>
</evidence>
<feature type="domain" description="Endoplasmic reticulum vesicle transporter C-terminal" evidence="6">
    <location>
        <begin position="148"/>
        <end position="315"/>
    </location>
</feature>
<comment type="function">
    <text evidence="5">Plays a role in transport between endoplasmic reticulum and Golgi.</text>
</comment>
<dbReference type="InterPro" id="IPR039542">
    <property type="entry name" value="Erv_N"/>
</dbReference>
<evidence type="ECO:0000259" key="7">
    <source>
        <dbReference type="Pfam" id="PF13850"/>
    </source>
</evidence>
<keyword evidence="5" id="KW-0931">ER-Golgi transport</keyword>
<evidence type="ECO:0000256" key="5">
    <source>
        <dbReference type="RuleBase" id="RU369013"/>
    </source>
</evidence>
<dbReference type="PANTHER" id="PTHR10984:SF81">
    <property type="entry name" value="ER-DERIVED VESICLES PROTEIN ERV41"/>
    <property type="match status" value="1"/>
</dbReference>
<dbReference type="EMBL" id="BIMX01000006">
    <property type="protein sequence ID" value="GCE98652.1"/>
    <property type="molecule type" value="Genomic_DNA"/>
</dbReference>
<evidence type="ECO:0000313" key="8">
    <source>
        <dbReference type="EMBL" id="GCE98652.1"/>
    </source>
</evidence>
<keyword evidence="4 5" id="KW-0472">Membrane</keyword>
<comment type="similarity">
    <text evidence="5">Belongs to the ERGIC family.</text>
</comment>
<evidence type="ECO:0000256" key="1">
    <source>
        <dbReference type="ARBA" id="ARBA00004370"/>
    </source>
</evidence>
<dbReference type="GO" id="GO:0033116">
    <property type="term" value="C:endoplasmic reticulum-Golgi intermediate compartment membrane"/>
    <property type="evidence" value="ECO:0007669"/>
    <property type="project" value="UniProtKB-SubCell"/>
</dbReference>
<gene>
    <name evidence="8" type="primary">ERV41</name>
    <name evidence="8" type="ORF">ZYGM_001636</name>
</gene>
<dbReference type="Pfam" id="PF07970">
    <property type="entry name" value="COPIIcoated_ERV"/>
    <property type="match status" value="1"/>
</dbReference>
<keyword evidence="5" id="KW-0256">Endoplasmic reticulum</keyword>
<evidence type="ECO:0000256" key="3">
    <source>
        <dbReference type="ARBA" id="ARBA00022989"/>
    </source>
</evidence>
<dbReference type="OrthoDB" id="5541786at2759"/>
<organism evidence="8 9">
    <name type="scientific">Zygosaccharomyces mellis</name>
    <dbReference type="NCBI Taxonomy" id="42258"/>
    <lineage>
        <taxon>Eukaryota</taxon>
        <taxon>Fungi</taxon>
        <taxon>Dikarya</taxon>
        <taxon>Ascomycota</taxon>
        <taxon>Saccharomycotina</taxon>
        <taxon>Saccharomycetes</taxon>
        <taxon>Saccharomycetales</taxon>
        <taxon>Saccharomycetaceae</taxon>
        <taxon>Zygosaccharomyces</taxon>
    </lineage>
</organism>
<comment type="caution">
    <text evidence="8">The sequence shown here is derived from an EMBL/GenBank/DDBJ whole genome shotgun (WGS) entry which is preliminary data.</text>
</comment>
<dbReference type="InterPro" id="IPR012936">
    <property type="entry name" value="Erv_C"/>
</dbReference>
<dbReference type="GO" id="GO:0005789">
    <property type="term" value="C:endoplasmic reticulum membrane"/>
    <property type="evidence" value="ECO:0007669"/>
    <property type="project" value="UniProtKB-SubCell"/>
</dbReference>
<comment type="subcellular location">
    <subcellularLocation>
        <location evidence="5">Endoplasmic reticulum membrane</location>
        <topology evidence="5">Multi-pass membrane protein</topology>
    </subcellularLocation>
    <subcellularLocation>
        <location evidence="5">Endoplasmic reticulum-Golgi intermediate compartment membrane</location>
        <topology evidence="5">Multi-pass membrane protein</topology>
    </subcellularLocation>
    <subcellularLocation>
        <location evidence="5">Golgi apparatus membrane</location>
        <topology evidence="5">Multi-pass membrane protein</topology>
    </subcellularLocation>
    <subcellularLocation>
        <location evidence="1">Membrane</location>
    </subcellularLocation>
</comment>
<dbReference type="PANTHER" id="PTHR10984">
    <property type="entry name" value="ENDOPLASMIC RETICULUM-GOLGI INTERMEDIATE COMPARTMENT PROTEIN"/>
    <property type="match status" value="1"/>
</dbReference>
<dbReference type="GO" id="GO:0006888">
    <property type="term" value="P:endoplasmic reticulum to Golgi vesicle-mediated transport"/>
    <property type="evidence" value="ECO:0007669"/>
    <property type="project" value="UniProtKB-UniRule"/>
</dbReference>
<sequence length="355" mass="40298">MAGLRSFDAFPKTDETHVKKSSKGGVSSLLTYLFLLFIAWTEFGSYFGGYVDEHYEVDDQLRETFQINMDTYVKTPCQYLDINVRDTTMDRKFVSQELVLEEMPFFIPGGIKSNDMNEIVTPDLDSVLGSAIPARFREKLSDIDMLNEEEKNHMDLNACHIFGSVQVNRVAGELQITAKGHGYNNFMRAPLEEIDFSHVINELSYGEFYPYINNPLDSTAKYVSGNPRSTFIYDTSIVPTTYEKLGAKIDTNQYAVSEYHFDSETQAGKGPVRVPGIFLRYDFEPLSIHVSDVRLSFVQFVVRLVAILSFVIYTASWAFRLVDLVLLSCLGPRWSLRYQSGSKSQGILDKDPSLT</sequence>
<proteinExistence type="inferred from homology"/>
<dbReference type="GO" id="GO:0000139">
    <property type="term" value="C:Golgi membrane"/>
    <property type="evidence" value="ECO:0007669"/>
    <property type="project" value="UniProtKB-SubCell"/>
</dbReference>
<keyword evidence="9" id="KW-1185">Reference proteome</keyword>
<keyword evidence="5" id="KW-0333">Golgi apparatus</keyword>
<dbReference type="AlphaFoldDB" id="A0A4C2E8F3"/>